<dbReference type="OrthoDB" id="10253878at2759"/>
<dbReference type="InParanoid" id="A0A151Z3A3"/>
<dbReference type="GO" id="GO:0005739">
    <property type="term" value="C:mitochondrion"/>
    <property type="evidence" value="ECO:0007669"/>
    <property type="project" value="TreeGrafter"/>
</dbReference>
<evidence type="ECO:0000259" key="2">
    <source>
        <dbReference type="Pfam" id="PF03981"/>
    </source>
</evidence>
<organism evidence="3 4">
    <name type="scientific">Tieghemostelium lacteum</name>
    <name type="common">Slime mold</name>
    <name type="synonym">Dictyostelium lacteum</name>
    <dbReference type="NCBI Taxonomy" id="361077"/>
    <lineage>
        <taxon>Eukaryota</taxon>
        <taxon>Amoebozoa</taxon>
        <taxon>Evosea</taxon>
        <taxon>Eumycetozoa</taxon>
        <taxon>Dictyostelia</taxon>
        <taxon>Dictyosteliales</taxon>
        <taxon>Raperosteliaceae</taxon>
        <taxon>Tieghemostelium</taxon>
    </lineage>
</organism>
<keyword evidence="4" id="KW-1185">Reference proteome</keyword>
<protein>
    <recommendedName>
        <fullName evidence="2">Ubiquinol-cytochrome c chaperone domain-containing protein</fullName>
    </recommendedName>
</protein>
<dbReference type="AlphaFoldDB" id="A0A151Z3A3"/>
<dbReference type="PANTHER" id="PTHR12184">
    <property type="entry name" value="UBIQUINOL-CYTOCHROME C REDUCTASE COMPLEX ASSEMBLY FACTOR 1 FAMILY MEMBER"/>
    <property type="match status" value="1"/>
</dbReference>
<accession>A0A151Z3A3</accession>
<dbReference type="Pfam" id="PF03981">
    <property type="entry name" value="Ubiq_cyt_C_chap"/>
    <property type="match status" value="1"/>
</dbReference>
<feature type="domain" description="Ubiquinol-cytochrome c chaperone" evidence="2">
    <location>
        <begin position="123"/>
        <end position="250"/>
    </location>
</feature>
<proteinExistence type="inferred from homology"/>
<dbReference type="EMBL" id="LODT01000051">
    <property type="protein sequence ID" value="KYQ88443.1"/>
    <property type="molecule type" value="Genomic_DNA"/>
</dbReference>
<gene>
    <name evidence="3" type="ORF">DLAC_11148</name>
</gene>
<evidence type="ECO:0000313" key="4">
    <source>
        <dbReference type="Proteomes" id="UP000076078"/>
    </source>
</evidence>
<evidence type="ECO:0000256" key="1">
    <source>
        <dbReference type="ARBA" id="ARBA00006407"/>
    </source>
</evidence>
<evidence type="ECO:0000313" key="3">
    <source>
        <dbReference type="EMBL" id="KYQ88443.1"/>
    </source>
</evidence>
<name>A0A151Z3A3_TIELA</name>
<dbReference type="STRING" id="361077.A0A151Z3A3"/>
<dbReference type="FunCoup" id="A0A151Z3A3">
    <property type="interactions" value="188"/>
</dbReference>
<dbReference type="InterPro" id="IPR021150">
    <property type="entry name" value="Ubiq_cyt_c_chap"/>
</dbReference>
<comment type="similarity">
    <text evidence="1">Belongs to the CBP3 family.</text>
</comment>
<sequence>MFKIINNGGFVRLFQKNSILSINRLNRGIGYNGISKSILFYSTNNNNTSTTSATNVYNPENPILKHKPAIKLFSDEELHNETKQKWYYKLMGIYSTNTKSLHASFQIYQTISNQASNISFYKEFNLPINVRSWFVVTLLHVWMVLVRLRKDGEASKQLSTDIYDRFWDDLGQKIVVGGINQRFVGKYLKEFYNTYLGSVVSYDEALFDDSILANSLWRNYFAMSEDVQPKDLLMMVKYIRYELNHLDKIQNITTTGKLTFHDIKTVMDLK</sequence>
<dbReference type="GO" id="GO:0034551">
    <property type="term" value="P:mitochondrial respiratory chain complex III assembly"/>
    <property type="evidence" value="ECO:0007669"/>
    <property type="project" value="TreeGrafter"/>
</dbReference>
<reference evidence="3 4" key="1">
    <citation type="submission" date="2015-12" db="EMBL/GenBank/DDBJ databases">
        <title>Dictyostelia acquired genes for synthesis and detection of signals that induce cell-type specialization by lateral gene transfer from prokaryotes.</title>
        <authorList>
            <person name="Gloeckner G."/>
            <person name="Schaap P."/>
        </authorList>
    </citation>
    <scope>NUCLEOTIDE SEQUENCE [LARGE SCALE GENOMIC DNA]</scope>
    <source>
        <strain evidence="3 4">TK</strain>
    </source>
</reference>
<comment type="caution">
    <text evidence="3">The sequence shown here is derived from an EMBL/GenBank/DDBJ whole genome shotgun (WGS) entry which is preliminary data.</text>
</comment>
<dbReference type="PANTHER" id="PTHR12184:SF1">
    <property type="entry name" value="UBIQUINOL-CYTOCHROME-C REDUCTASE COMPLEX ASSEMBLY FACTOR 1"/>
    <property type="match status" value="1"/>
</dbReference>
<dbReference type="InterPro" id="IPR007129">
    <property type="entry name" value="Ubiqinol_cyt_c_chaperone_CPB3"/>
</dbReference>
<dbReference type="Proteomes" id="UP000076078">
    <property type="component" value="Unassembled WGS sequence"/>
</dbReference>